<evidence type="ECO:0000313" key="3">
    <source>
        <dbReference type="WBParaSite" id="L893_g8688.t1"/>
    </source>
</evidence>
<dbReference type="Proteomes" id="UP000095287">
    <property type="component" value="Unplaced"/>
</dbReference>
<proteinExistence type="predicted"/>
<organism evidence="2 3">
    <name type="scientific">Steinernema glaseri</name>
    <dbReference type="NCBI Taxonomy" id="37863"/>
    <lineage>
        <taxon>Eukaryota</taxon>
        <taxon>Metazoa</taxon>
        <taxon>Ecdysozoa</taxon>
        <taxon>Nematoda</taxon>
        <taxon>Chromadorea</taxon>
        <taxon>Rhabditida</taxon>
        <taxon>Tylenchina</taxon>
        <taxon>Panagrolaimomorpha</taxon>
        <taxon>Strongyloidoidea</taxon>
        <taxon>Steinernematidae</taxon>
        <taxon>Steinernema</taxon>
    </lineage>
</organism>
<sequence length="169" mass="19286">MRTAVLSLLLLACLEKAESQNLFIKSIKLGTSFRGIKHHAGQLKKEDPYYCALDWMNMNHKDIVGITFDTVNEVCTSYAEIHNLVNVKGEKEEAYLLVSGDNDQCHSDDNMKLLKSKAVCKKGWTRRTDFTNLCYRYMTVEEYAAVAQIGVKFLFLVITACTEHLINPW</sequence>
<evidence type="ECO:0000313" key="2">
    <source>
        <dbReference type="Proteomes" id="UP000095287"/>
    </source>
</evidence>
<dbReference type="AlphaFoldDB" id="A0A1I8ATD0"/>
<keyword evidence="1" id="KW-0732">Signal</keyword>
<feature type="signal peptide" evidence="1">
    <location>
        <begin position="1"/>
        <end position="19"/>
    </location>
</feature>
<dbReference type="WBParaSite" id="L893_g8688.t1">
    <property type="protein sequence ID" value="L893_g8688.t1"/>
    <property type="gene ID" value="L893_g8688"/>
</dbReference>
<accession>A0A1I8ATD0</accession>
<name>A0A1I8ATD0_9BILA</name>
<protein>
    <submittedName>
        <fullName evidence="3">Peptidase S1 domain-containing protein</fullName>
    </submittedName>
</protein>
<keyword evidence="2" id="KW-1185">Reference proteome</keyword>
<evidence type="ECO:0000256" key="1">
    <source>
        <dbReference type="SAM" id="SignalP"/>
    </source>
</evidence>
<feature type="chain" id="PRO_5009315057" evidence="1">
    <location>
        <begin position="20"/>
        <end position="169"/>
    </location>
</feature>
<reference evidence="3" key="1">
    <citation type="submission" date="2016-11" db="UniProtKB">
        <authorList>
            <consortium name="WormBaseParasite"/>
        </authorList>
    </citation>
    <scope>IDENTIFICATION</scope>
</reference>